<keyword evidence="3" id="KW-1185">Reference proteome</keyword>
<reference evidence="2 3" key="1">
    <citation type="submission" date="2019-05" db="EMBL/GenBank/DDBJ databases">
        <title>Pseudomonas edaphica sp. nov., isolated from rhizospheric soil of Cistus ladanifer L. in Spain.</title>
        <authorList>
            <person name="Peix A."/>
        </authorList>
    </citation>
    <scope>NUCLEOTIDE SEQUENCE [LARGE SCALE GENOMIC DNA]</scope>
    <source>
        <strain evidence="2 3">RD25</strain>
    </source>
</reference>
<accession>A0ABY2TX14</accession>
<name>A0ABY2TX14_9PSED</name>
<gene>
    <name evidence="2" type="ORF">FEM54_29165</name>
</gene>
<dbReference type="Proteomes" id="UP000304941">
    <property type="component" value="Unassembled WGS sequence"/>
</dbReference>
<keyword evidence="1" id="KW-0732">Signal</keyword>
<evidence type="ECO:0000256" key="1">
    <source>
        <dbReference type="SAM" id="SignalP"/>
    </source>
</evidence>
<comment type="caution">
    <text evidence="2">The sequence shown here is derived from an EMBL/GenBank/DDBJ whole genome shotgun (WGS) entry which is preliminary data.</text>
</comment>
<protein>
    <recommendedName>
        <fullName evidence="4">tRNA_anti-like</fullName>
    </recommendedName>
</protein>
<feature type="signal peptide" evidence="1">
    <location>
        <begin position="1"/>
        <end position="32"/>
    </location>
</feature>
<feature type="chain" id="PRO_5047468522" description="tRNA_anti-like" evidence="1">
    <location>
        <begin position="33"/>
        <end position="140"/>
    </location>
</feature>
<evidence type="ECO:0000313" key="3">
    <source>
        <dbReference type="Proteomes" id="UP000304941"/>
    </source>
</evidence>
<evidence type="ECO:0008006" key="4">
    <source>
        <dbReference type="Google" id="ProtNLM"/>
    </source>
</evidence>
<proteinExistence type="predicted"/>
<organism evidence="2 3">
    <name type="scientific">Pseudomonas edaphica</name>
    <dbReference type="NCBI Taxonomy" id="2006980"/>
    <lineage>
        <taxon>Bacteria</taxon>
        <taxon>Pseudomonadati</taxon>
        <taxon>Pseudomonadota</taxon>
        <taxon>Gammaproteobacteria</taxon>
        <taxon>Pseudomonadales</taxon>
        <taxon>Pseudomonadaceae</taxon>
        <taxon>Pseudomonas</taxon>
    </lineage>
</organism>
<evidence type="ECO:0000313" key="2">
    <source>
        <dbReference type="EMBL" id="TLG87789.1"/>
    </source>
</evidence>
<dbReference type="EMBL" id="VBVZ01000699">
    <property type="protein sequence ID" value="TLG87789.1"/>
    <property type="molecule type" value="Genomic_DNA"/>
</dbReference>
<sequence>MIKMAKKRMTQGRALSALLLLCSFTGSPLAYAEDVERIDFDQLYEAFLNNDNSSLELPQYQKRLLISGVVLRNSVNFSGNPLLTVTSLSSDSEMARMTSYDAGQAEKMKNLQAGDEFKAICILGPTVGGSSLSLRDCVLK</sequence>
<dbReference type="RefSeq" id="WP_138453920.1">
    <property type="nucleotide sequence ID" value="NZ_VBVZ01000699.1"/>
</dbReference>